<keyword evidence="6" id="KW-0687">Ribonucleoprotein</keyword>
<dbReference type="InterPro" id="IPR038657">
    <property type="entry name" value="Ribosomal_bL19_sf"/>
</dbReference>
<dbReference type="GO" id="GO:0003735">
    <property type="term" value="F:structural constituent of ribosome"/>
    <property type="evidence" value="ECO:0007669"/>
    <property type="project" value="InterPro"/>
</dbReference>
<evidence type="ECO:0000256" key="9">
    <source>
        <dbReference type="SAM" id="MobiDB-lite"/>
    </source>
</evidence>
<protein>
    <recommendedName>
        <fullName evidence="7">Large ribosomal subunit protein bL19m</fullName>
    </recommendedName>
    <alternativeName>
        <fullName evidence="8">39S ribosomal protein L19, mitochondrial</fullName>
    </alternativeName>
</protein>
<evidence type="ECO:0000256" key="4">
    <source>
        <dbReference type="ARBA" id="ARBA00022980"/>
    </source>
</evidence>
<evidence type="ECO:0000256" key="2">
    <source>
        <dbReference type="ARBA" id="ARBA00005781"/>
    </source>
</evidence>
<keyword evidence="4 10" id="KW-0689">Ribosomal protein</keyword>
<name>W5J5F8_ANODA</name>
<evidence type="ECO:0000256" key="3">
    <source>
        <dbReference type="ARBA" id="ARBA00022946"/>
    </source>
</evidence>
<reference evidence="10" key="1">
    <citation type="journal article" date="2010" name="BMC Genomics">
        <title>Combination of measures distinguishes pre-miRNAs from other stem-loops in the genome of the newly sequenced Anopheles darlingi.</title>
        <authorList>
            <person name="Mendes N.D."/>
            <person name="Freitas A.T."/>
            <person name="Vasconcelos A.T."/>
            <person name="Sagot M.F."/>
        </authorList>
    </citation>
    <scope>NUCLEOTIDE SEQUENCE</scope>
</reference>
<dbReference type="InterPro" id="IPR008991">
    <property type="entry name" value="Translation_prot_SH3-like_sf"/>
</dbReference>
<dbReference type="eggNOG" id="KOG1698">
    <property type="taxonomic scope" value="Eukaryota"/>
</dbReference>
<evidence type="ECO:0000256" key="1">
    <source>
        <dbReference type="ARBA" id="ARBA00004173"/>
    </source>
</evidence>
<reference evidence="10" key="2">
    <citation type="submission" date="2010-05" db="EMBL/GenBank/DDBJ databases">
        <authorList>
            <person name="Almeida L.G."/>
            <person name="Nicolas M.F."/>
            <person name="Souza R.C."/>
            <person name="Vasconcelos A.T.R."/>
        </authorList>
    </citation>
    <scope>NUCLEOTIDE SEQUENCE</scope>
</reference>
<dbReference type="InParanoid" id="W5J5F8"/>
<evidence type="ECO:0000256" key="5">
    <source>
        <dbReference type="ARBA" id="ARBA00023128"/>
    </source>
</evidence>
<feature type="compositionally biased region" description="Low complexity" evidence="9">
    <location>
        <begin position="158"/>
        <end position="172"/>
    </location>
</feature>
<reference evidence="10" key="3">
    <citation type="journal article" date="2013" name="Nucleic Acids Res.">
        <title>The genome of Anopheles darlingi, the main neotropical malaria vector.</title>
        <authorList>
            <person name="Marinotti O."/>
            <person name="Cerqueira G.C."/>
            <person name="de Almeida L.G."/>
            <person name="Ferro M.I."/>
            <person name="Loreto E.L."/>
            <person name="Zaha A."/>
            <person name="Teixeira S.M."/>
            <person name="Wespiser A.R."/>
            <person name="Almeida E Silva A."/>
            <person name="Schlindwein A.D."/>
            <person name="Pacheco A.C."/>
            <person name="Silva A.L."/>
            <person name="Graveley B.R."/>
            <person name="Walenz B.P."/>
            <person name="Lima Bde A."/>
            <person name="Ribeiro C.A."/>
            <person name="Nunes-Silva C.G."/>
            <person name="de Carvalho C.R."/>
            <person name="Soares C.M."/>
            <person name="de Menezes C.B."/>
            <person name="Matiolli C."/>
            <person name="Caffrey D."/>
            <person name="Araujo D.A."/>
            <person name="de Oliveira D.M."/>
            <person name="Golenbock D."/>
            <person name="Grisard E.C."/>
            <person name="Fantinatti-Garboggini F."/>
            <person name="de Carvalho F.M."/>
            <person name="Barcellos F.G."/>
            <person name="Prosdocimi F."/>
            <person name="May G."/>
            <person name="Azevedo Junior G.M."/>
            <person name="Guimaraes G.M."/>
            <person name="Goldman G.H."/>
            <person name="Padilha I.Q."/>
            <person name="Batista Jda S."/>
            <person name="Ferro J.A."/>
            <person name="Ribeiro J.M."/>
            <person name="Fietto J.L."/>
            <person name="Dabbas K.M."/>
            <person name="Cerdeira L."/>
            <person name="Agnez-Lima L.F."/>
            <person name="Brocchi M."/>
            <person name="de Carvalho M.O."/>
            <person name="Teixeira Mde M."/>
            <person name="Diniz Maia Mde M."/>
            <person name="Goldman M.H."/>
            <person name="Cruz Schneider M.P."/>
            <person name="Felipe M.S."/>
            <person name="Hungria M."/>
            <person name="Nicolas M.F."/>
            <person name="Pereira M."/>
            <person name="Montes M.A."/>
            <person name="Cantao M.E."/>
            <person name="Vincentz M."/>
            <person name="Rafael M.S."/>
            <person name="Silverman N."/>
            <person name="Stoco P.H."/>
            <person name="Souza R.C."/>
            <person name="Vicentini R."/>
            <person name="Gazzinelli R.T."/>
            <person name="Neves Rde O."/>
            <person name="Silva R."/>
            <person name="Astolfi-Filho S."/>
            <person name="Maciel T.E."/>
            <person name="Urmenyi T.P."/>
            <person name="Tadei W.P."/>
            <person name="Camargo E.P."/>
            <person name="de Vasconcelos A.T."/>
        </authorList>
    </citation>
    <scope>NUCLEOTIDE SEQUENCE</scope>
</reference>
<comment type="subcellular location">
    <subcellularLocation>
        <location evidence="1">Mitochondrion</location>
    </subcellularLocation>
</comment>
<dbReference type="Gene3D" id="2.30.30.790">
    <property type="match status" value="1"/>
</dbReference>
<dbReference type="VEuPathDB" id="VectorBase:ADAR2_006110"/>
<dbReference type="FunFam" id="2.30.30.790:FF:000002">
    <property type="entry name" value="39S ribosomal protein L19, mitochondrial"/>
    <property type="match status" value="1"/>
</dbReference>
<evidence type="ECO:0000313" key="10">
    <source>
        <dbReference type="EMBL" id="ETN59697.1"/>
    </source>
</evidence>
<feature type="region of interest" description="Disordered" evidence="9">
    <location>
        <begin position="155"/>
        <end position="187"/>
    </location>
</feature>
<evidence type="ECO:0000256" key="6">
    <source>
        <dbReference type="ARBA" id="ARBA00023274"/>
    </source>
</evidence>
<feature type="region of interest" description="Disordered" evidence="9">
    <location>
        <begin position="109"/>
        <end position="142"/>
    </location>
</feature>
<evidence type="ECO:0000256" key="7">
    <source>
        <dbReference type="ARBA" id="ARBA00035288"/>
    </source>
</evidence>
<dbReference type="SUPFAM" id="SSF50104">
    <property type="entry name" value="Translation proteins SH3-like domain"/>
    <property type="match status" value="1"/>
</dbReference>
<keyword evidence="5" id="KW-0496">Mitochondrion</keyword>
<dbReference type="Pfam" id="PF01245">
    <property type="entry name" value="Ribosomal_L19"/>
    <property type="match status" value="1"/>
</dbReference>
<dbReference type="FunCoup" id="W5J5F8">
    <property type="interactions" value="776"/>
</dbReference>
<dbReference type="OMA" id="FDINMEP"/>
<dbReference type="HOGENOM" id="CLU_624414_0_0_1"/>
<dbReference type="PANTHER" id="PTHR15680">
    <property type="entry name" value="RIBOSOMAL PROTEIN L19"/>
    <property type="match status" value="1"/>
</dbReference>
<dbReference type="EMBL" id="ADMH02002066">
    <property type="protein sequence ID" value="ETN59697.1"/>
    <property type="molecule type" value="Genomic_DNA"/>
</dbReference>
<accession>W5J5F8</accession>
<evidence type="ECO:0000256" key="8">
    <source>
        <dbReference type="ARBA" id="ARBA00035359"/>
    </source>
</evidence>
<dbReference type="GO" id="GO:0005762">
    <property type="term" value="C:mitochondrial large ribosomal subunit"/>
    <property type="evidence" value="ECO:0007669"/>
    <property type="project" value="TreeGrafter"/>
</dbReference>
<dbReference type="PANTHER" id="PTHR15680:SF9">
    <property type="entry name" value="LARGE RIBOSOMAL SUBUNIT PROTEIN BL19M"/>
    <property type="match status" value="1"/>
</dbReference>
<dbReference type="STRING" id="43151.W5J5F8"/>
<gene>
    <name evidence="10" type="ORF">AND_008706</name>
</gene>
<proteinExistence type="inferred from homology"/>
<comment type="caution">
    <text evidence="10">The sequence shown here is derived from an EMBL/GenBank/DDBJ whole genome shotgun (WGS) entry which is preliminary data.</text>
</comment>
<keyword evidence="3" id="KW-0809">Transit peptide</keyword>
<dbReference type="AlphaFoldDB" id="W5J5F8"/>
<dbReference type="VEuPathDB" id="VectorBase:ADAC008706"/>
<dbReference type="InterPro" id="IPR001857">
    <property type="entry name" value="Ribosomal_bL19"/>
</dbReference>
<sequence length="439" mass="50910">MRIFSEKRTIFIKNQNPKRIMARVALYRCFGLEVRDSKKSCKKGKIVSFLNKFREFRGLQRVRVLANRSAKHPPKDRTETTKKDFKSFYNTTGTNTQSTPDCTEICGRGVSQKPPSEAAEPRLQNVTKSGGNEVLPSDLQNTLHIRERVPRRCFSTKPAPQAAPQAAPATTTSTGKSPGAGGSVTERKSIIPPNYRFAYQEFLPDPKIEWRNSLREKLERKDMLDRRANIDIPEFYVGSVLAVTSSDQHAENKTARFVGICILREKAGLRHRFILRNVIDHQAIEVSYDLYDPTVHKIEVLRLEKRLDDHLIYLRDALDEYSTFDINMEPEILPEGTPVPVNDVKVVLKPHPWYARWERHNLQGVANIEEHTNERRRRKAALVATPWEKYDLMKEYRRSIPEEEQKEIFTEIYSTLHSLELQRKKMKRKRTFVKPTKLA</sequence>
<organism evidence="10">
    <name type="scientific">Anopheles darlingi</name>
    <name type="common">Mosquito</name>
    <dbReference type="NCBI Taxonomy" id="43151"/>
    <lineage>
        <taxon>Eukaryota</taxon>
        <taxon>Metazoa</taxon>
        <taxon>Ecdysozoa</taxon>
        <taxon>Arthropoda</taxon>
        <taxon>Hexapoda</taxon>
        <taxon>Insecta</taxon>
        <taxon>Pterygota</taxon>
        <taxon>Neoptera</taxon>
        <taxon>Endopterygota</taxon>
        <taxon>Diptera</taxon>
        <taxon>Nematocera</taxon>
        <taxon>Culicoidea</taxon>
        <taxon>Culicidae</taxon>
        <taxon>Anophelinae</taxon>
        <taxon>Anopheles</taxon>
    </lineage>
</organism>
<comment type="similarity">
    <text evidence="2">Belongs to the bacterial ribosomal protein bL19 family.</text>
</comment>
<dbReference type="GO" id="GO:0006412">
    <property type="term" value="P:translation"/>
    <property type="evidence" value="ECO:0007669"/>
    <property type="project" value="InterPro"/>
</dbReference>